<protein>
    <submittedName>
        <fullName evidence="1">Uncharacterized protein</fullName>
    </submittedName>
</protein>
<accession>A0AAV6RRV8</accession>
<gene>
    <name evidence="1" type="ORF">JOB18_004636</name>
</gene>
<reference evidence="1 2" key="1">
    <citation type="journal article" date="2021" name="Sci. Rep.">
        <title>Chromosome anchoring in Senegalese sole (Solea senegalensis) reveals sex-associated markers and genome rearrangements in flatfish.</title>
        <authorList>
            <person name="Guerrero-Cozar I."/>
            <person name="Gomez-Garrido J."/>
            <person name="Berbel C."/>
            <person name="Martinez-Blanch J.F."/>
            <person name="Alioto T."/>
            <person name="Claros M.G."/>
            <person name="Gagnaire P.A."/>
            <person name="Manchado M."/>
        </authorList>
    </citation>
    <scope>NUCLEOTIDE SEQUENCE [LARGE SCALE GENOMIC DNA]</scope>
    <source>
        <strain evidence="1">Sse05_10M</strain>
    </source>
</reference>
<dbReference type="Proteomes" id="UP000693946">
    <property type="component" value="Linkage Group LG17"/>
</dbReference>
<name>A0AAV6RRV8_SOLSE</name>
<sequence>MPFTVYGRAEEVENVDGSFTLPKGIVGVTLLRMLYGLHYPEINQEDNSQTERTEIKTNISDHGSCSGTVLHGELDPVSVRQRPLPAVSLLPQWE</sequence>
<keyword evidence="2" id="KW-1185">Reference proteome</keyword>
<dbReference type="AlphaFoldDB" id="A0AAV6RRV8"/>
<dbReference type="EMBL" id="JAGKHQ010000009">
    <property type="protein sequence ID" value="KAG7508161.1"/>
    <property type="molecule type" value="Genomic_DNA"/>
</dbReference>
<evidence type="ECO:0000313" key="1">
    <source>
        <dbReference type="EMBL" id="KAG7508161.1"/>
    </source>
</evidence>
<organism evidence="1 2">
    <name type="scientific">Solea senegalensis</name>
    <name type="common">Senegalese sole</name>
    <dbReference type="NCBI Taxonomy" id="28829"/>
    <lineage>
        <taxon>Eukaryota</taxon>
        <taxon>Metazoa</taxon>
        <taxon>Chordata</taxon>
        <taxon>Craniata</taxon>
        <taxon>Vertebrata</taxon>
        <taxon>Euteleostomi</taxon>
        <taxon>Actinopterygii</taxon>
        <taxon>Neopterygii</taxon>
        <taxon>Teleostei</taxon>
        <taxon>Neoteleostei</taxon>
        <taxon>Acanthomorphata</taxon>
        <taxon>Carangaria</taxon>
        <taxon>Pleuronectiformes</taxon>
        <taxon>Pleuronectoidei</taxon>
        <taxon>Soleidae</taxon>
        <taxon>Solea</taxon>
    </lineage>
</organism>
<evidence type="ECO:0000313" key="2">
    <source>
        <dbReference type="Proteomes" id="UP000693946"/>
    </source>
</evidence>
<comment type="caution">
    <text evidence="1">The sequence shown here is derived from an EMBL/GenBank/DDBJ whole genome shotgun (WGS) entry which is preliminary data.</text>
</comment>
<proteinExistence type="predicted"/>